<dbReference type="AlphaFoldDB" id="A0ABD0ZVQ1"/>
<comment type="subcellular location">
    <subcellularLocation>
        <location evidence="1">Nucleus</location>
    </subcellularLocation>
</comment>
<keyword evidence="2" id="KW-0238">DNA-binding</keyword>
<dbReference type="PANTHER" id="PTHR22952">
    <property type="entry name" value="CAMP-RESPONSE ELEMENT BINDING PROTEIN-RELATED"/>
    <property type="match status" value="1"/>
</dbReference>
<dbReference type="Proteomes" id="UP001558713">
    <property type="component" value="Unassembled WGS sequence"/>
</dbReference>
<dbReference type="GO" id="GO:0005634">
    <property type="term" value="C:nucleus"/>
    <property type="evidence" value="ECO:0007669"/>
    <property type="project" value="UniProtKB-SubCell"/>
</dbReference>
<evidence type="ECO:0000313" key="5">
    <source>
        <dbReference type="Proteomes" id="UP001558713"/>
    </source>
</evidence>
<dbReference type="EMBL" id="JBANAX010000659">
    <property type="protein sequence ID" value="KAL1198682.1"/>
    <property type="molecule type" value="Genomic_DNA"/>
</dbReference>
<name>A0ABD0ZVQ1_CARAN</name>
<evidence type="ECO:0000313" key="4">
    <source>
        <dbReference type="EMBL" id="KAL1198682.1"/>
    </source>
</evidence>
<sequence>MDSNWNLTTLGNGLSVSTLSRQDSIYSWTVDQFQHSLGKDCGSMNMNELVKNISSAQGTQKTVDEVWKYITEEEHTNDHGGGTRIPQIQSQQTLGEITLQEFLIRAGVKGNNKNGGYIHDTSLGVHEYHCINIKQWFQGVMTLLCITM</sequence>
<dbReference type="GO" id="GO:0003677">
    <property type="term" value="F:DNA binding"/>
    <property type="evidence" value="ECO:0007669"/>
    <property type="project" value="UniProtKB-KW"/>
</dbReference>
<keyword evidence="5" id="KW-1185">Reference proteome</keyword>
<organism evidence="4 5">
    <name type="scientific">Cardamine amara subsp. amara</name>
    <dbReference type="NCBI Taxonomy" id="228776"/>
    <lineage>
        <taxon>Eukaryota</taxon>
        <taxon>Viridiplantae</taxon>
        <taxon>Streptophyta</taxon>
        <taxon>Embryophyta</taxon>
        <taxon>Tracheophyta</taxon>
        <taxon>Spermatophyta</taxon>
        <taxon>Magnoliopsida</taxon>
        <taxon>eudicotyledons</taxon>
        <taxon>Gunneridae</taxon>
        <taxon>Pentapetalae</taxon>
        <taxon>rosids</taxon>
        <taxon>malvids</taxon>
        <taxon>Brassicales</taxon>
        <taxon>Brassicaceae</taxon>
        <taxon>Cardamineae</taxon>
        <taxon>Cardamine</taxon>
    </lineage>
</organism>
<dbReference type="PANTHER" id="PTHR22952:SF446">
    <property type="entry name" value="ABSCISIC ACID-INSENSITIVE 5-LIKE PROTEIN 5-RELATED"/>
    <property type="match status" value="1"/>
</dbReference>
<keyword evidence="3" id="KW-0539">Nucleus</keyword>
<protein>
    <submittedName>
        <fullName evidence="4">ABSCISIC ACID-INSENSITIVE 5-like protein 8</fullName>
    </submittedName>
</protein>
<comment type="caution">
    <text evidence="4">The sequence shown here is derived from an EMBL/GenBank/DDBJ whole genome shotgun (WGS) entry which is preliminary data.</text>
</comment>
<evidence type="ECO:0000256" key="1">
    <source>
        <dbReference type="ARBA" id="ARBA00004123"/>
    </source>
</evidence>
<gene>
    <name evidence="4" type="ORF">V5N11_002948</name>
</gene>
<dbReference type="InterPro" id="IPR043452">
    <property type="entry name" value="BZIP46-like"/>
</dbReference>
<evidence type="ECO:0000256" key="3">
    <source>
        <dbReference type="ARBA" id="ARBA00023242"/>
    </source>
</evidence>
<evidence type="ECO:0000256" key="2">
    <source>
        <dbReference type="ARBA" id="ARBA00023125"/>
    </source>
</evidence>
<accession>A0ABD0ZVQ1</accession>
<proteinExistence type="predicted"/>
<reference evidence="4 5" key="1">
    <citation type="submission" date="2024-04" db="EMBL/GenBank/DDBJ databases">
        <title>Genome assembly C_amara_ONT_v2.</title>
        <authorList>
            <person name="Yant L."/>
            <person name="Moore C."/>
            <person name="Slenker M."/>
        </authorList>
    </citation>
    <scope>NUCLEOTIDE SEQUENCE [LARGE SCALE GENOMIC DNA]</scope>
    <source>
        <tissue evidence="4">Leaf</tissue>
    </source>
</reference>